<dbReference type="InterPro" id="IPR056490">
    <property type="entry name" value="Rcc01698_C"/>
</dbReference>
<dbReference type="OrthoDB" id="6021410at2"/>
<evidence type="ECO:0000259" key="2">
    <source>
        <dbReference type="Pfam" id="PF23666"/>
    </source>
</evidence>
<protein>
    <submittedName>
        <fullName evidence="3">Uncharacterized protein</fullName>
    </submittedName>
</protein>
<dbReference type="InterPro" id="IPR032876">
    <property type="entry name" value="J_dom"/>
</dbReference>
<dbReference type="Pfam" id="PF23666">
    <property type="entry name" value="Rcc01698_C"/>
    <property type="match status" value="1"/>
</dbReference>
<dbReference type="Pfam" id="PF13550">
    <property type="entry name" value="Phage-tail_3"/>
    <property type="match status" value="1"/>
</dbReference>
<gene>
    <name evidence="3" type="ORF">FHP88_09030</name>
</gene>
<evidence type="ECO:0000259" key="1">
    <source>
        <dbReference type="Pfam" id="PF13550"/>
    </source>
</evidence>
<dbReference type="Proteomes" id="UP000316649">
    <property type="component" value="Unassembled WGS sequence"/>
</dbReference>
<organism evidence="3 4">
    <name type="scientific">Sedimenticola selenatireducens</name>
    <dbReference type="NCBI Taxonomy" id="191960"/>
    <lineage>
        <taxon>Bacteria</taxon>
        <taxon>Pseudomonadati</taxon>
        <taxon>Pseudomonadota</taxon>
        <taxon>Gammaproteobacteria</taxon>
        <taxon>Chromatiales</taxon>
        <taxon>Sedimenticolaceae</taxon>
        <taxon>Sedimenticola</taxon>
    </lineage>
</organism>
<evidence type="ECO:0000313" key="3">
    <source>
        <dbReference type="EMBL" id="TVO75146.1"/>
    </source>
</evidence>
<keyword evidence="4" id="KW-1185">Reference proteome</keyword>
<name>A0A557SCM0_9GAMM</name>
<sequence>MASLALGLVGAGIGSLAPAGFSFLGMTGAGLGWSIGSTLGSILFAPDGPNTQGPRLSDLSVQTSTRGAPIPKVYGTARIAGNVIWSGGIQETSHTQDVGGKGGSSASHTTYTYSCSFSVGICEGEITGIRRIWADSVLIYNKGDTATADELAVSNQNGITVYTGSETQEPDPTIEAAEGMGNVPAFRGLAHVVFDTFQLENYGNRIPNFTFEVVGSGYTSHQIDSLNDYTVDGEQFEHIGIPYADNSGFDVIDYQTDYLTYATVHKKKYSSEGVMISDTSESLSLPVYSIGTIRYSQDYEYILRVSVSSLQYLALNSGNVLLSPPAGTNQVLAAIRYYPTDKIFVLWIKNTSYTSYVLKEYTSAGSPTGREYIGSKGANIRPGLCSNQNGSIFVTGATDASTDVDVDAIDALTMLFDKAWQVTAQHMSSTVDSCGGHSFDVNADNIIFYKDQNYYIAASKLSDNGAVVYIGNVPSIGSDQYDSVTCSGSIAYTKNGSAVVSDTVGIVNESLADVIVDICSESGVHELSTNTVTDEIYGYVRSGVMSSRSALEPLLSAYQISAVESDYKLKFSPLTGTSSETIVDDDLAADISITRALETELPRRVTLAYADKDADYLPAVQSAQRIKSAGQIVNEISQQFSLSTDGDHMSQLSEKILYRAWTERESFDWSLTTKHAYLDAGDVVTLENGGFNHITRITSNDQQLPGLINCGGVATRASVYSSNLTGAASSYTTQTLVLVGNTLFEILDLPALRDADATTAGYYVAVYGQKTNWTSGIVYKSIDSGASWSGLITTSTEATMGITTNVLPDADAKTWDMTSTVNISMHHGTLASDTVENVLNGANAALIGNELIHFTTRTLEGDGTYTLSGLLRGRIGTEHETGNHAIGDRFVLLNTTSIYRVSSEYSQKGVTNKFKAVTNGQYLESVTNTTDVTFDNLNSKPLSVCQISGTRDGSNNLTINWLRRSRLSGVSLDDPALGEQSELYEVHIMDGAVVKRVIQAATNSADYTASQQTLDGFTPGDPITVNIYQVSATVGRGYVRSETL</sequence>
<reference evidence="3 4" key="1">
    <citation type="submission" date="2019-07" db="EMBL/GenBank/DDBJ databases">
        <title>The pathways for chlorine oxyanion respiration interact through the shared metabolite chlorate.</title>
        <authorList>
            <person name="Barnum T.P."/>
            <person name="Cheng Y."/>
            <person name="Hill K.A."/>
            <person name="Lucas L.N."/>
            <person name="Carlson H.K."/>
            <person name="Coates J.D."/>
        </authorList>
    </citation>
    <scope>NUCLEOTIDE SEQUENCE [LARGE SCALE GENOMIC DNA]</scope>
    <source>
        <strain evidence="3 4">BK-1</strain>
    </source>
</reference>
<dbReference type="AlphaFoldDB" id="A0A557SCM0"/>
<feature type="domain" description="Rcc01698-like C-terminal" evidence="2">
    <location>
        <begin position="798"/>
        <end position="891"/>
    </location>
</feature>
<dbReference type="EMBL" id="VMNH01000009">
    <property type="protein sequence ID" value="TVO75146.1"/>
    <property type="molecule type" value="Genomic_DNA"/>
</dbReference>
<evidence type="ECO:0000313" key="4">
    <source>
        <dbReference type="Proteomes" id="UP000316649"/>
    </source>
</evidence>
<accession>A0A557SCM0</accession>
<proteinExistence type="predicted"/>
<feature type="domain" description="Tip attachment protein J" evidence="1">
    <location>
        <begin position="544"/>
        <end position="698"/>
    </location>
</feature>
<comment type="caution">
    <text evidence="3">The sequence shown here is derived from an EMBL/GenBank/DDBJ whole genome shotgun (WGS) entry which is preliminary data.</text>
</comment>